<dbReference type="PANTHER" id="PTHR33044">
    <property type="entry name" value="BIFUNCTIONAL INHIBITOR/LIPID-TRANSFER PROTEIN/SEED STORAGE 2S ALBUMIN SUPERFAMILY PROTEIN-RELATED"/>
    <property type="match status" value="1"/>
</dbReference>
<evidence type="ECO:0000256" key="2">
    <source>
        <dbReference type="ARBA" id="ARBA00009748"/>
    </source>
</evidence>
<evidence type="ECO:0000256" key="8">
    <source>
        <dbReference type="ARBA" id="ARBA00023288"/>
    </source>
</evidence>
<dbReference type="InterPro" id="IPR036312">
    <property type="entry name" value="Bifun_inhib/LTP/seed_sf"/>
</dbReference>
<evidence type="ECO:0000256" key="9">
    <source>
        <dbReference type="SAM" id="Phobius"/>
    </source>
</evidence>
<accession>A0A7C9DWY7</accession>
<keyword evidence="6" id="KW-1015">Disulfide bond</keyword>
<evidence type="ECO:0000256" key="5">
    <source>
        <dbReference type="ARBA" id="ARBA00022729"/>
    </source>
</evidence>
<dbReference type="InterPro" id="IPR043325">
    <property type="entry name" value="LTSS"/>
</dbReference>
<evidence type="ECO:0000259" key="11">
    <source>
        <dbReference type="SMART" id="SM00499"/>
    </source>
</evidence>
<reference evidence="12" key="2">
    <citation type="submission" date="2020-07" db="EMBL/GenBank/DDBJ databases">
        <authorList>
            <person name="Vera ALvarez R."/>
            <person name="Arias-Moreno D.M."/>
            <person name="Jimenez-Jacinto V."/>
            <person name="Jimenez-Bremont J.F."/>
            <person name="Swaminathan K."/>
            <person name="Moose S.P."/>
            <person name="Guerrero-Gonzalez M.L."/>
            <person name="Marino-Ramirez L."/>
            <person name="Landsman D."/>
            <person name="Rodriguez-Kessler M."/>
            <person name="Delgado-Sanchez P."/>
        </authorList>
    </citation>
    <scope>NUCLEOTIDE SEQUENCE</scope>
    <source>
        <tissue evidence="12">Cladode</tissue>
    </source>
</reference>
<keyword evidence="3" id="KW-1003">Cell membrane</keyword>
<dbReference type="Pfam" id="PF14368">
    <property type="entry name" value="LTP_2"/>
    <property type="match status" value="1"/>
</dbReference>
<organism evidence="12">
    <name type="scientific">Opuntia streptacantha</name>
    <name type="common">Prickly pear cactus</name>
    <name type="synonym">Opuntia cardona</name>
    <dbReference type="NCBI Taxonomy" id="393608"/>
    <lineage>
        <taxon>Eukaryota</taxon>
        <taxon>Viridiplantae</taxon>
        <taxon>Streptophyta</taxon>
        <taxon>Embryophyta</taxon>
        <taxon>Tracheophyta</taxon>
        <taxon>Spermatophyta</taxon>
        <taxon>Magnoliopsida</taxon>
        <taxon>eudicotyledons</taxon>
        <taxon>Gunneridae</taxon>
        <taxon>Pentapetalae</taxon>
        <taxon>Caryophyllales</taxon>
        <taxon>Cactineae</taxon>
        <taxon>Cactaceae</taxon>
        <taxon>Opuntioideae</taxon>
        <taxon>Opuntia</taxon>
    </lineage>
</organism>
<name>A0A7C9DWY7_OPUST</name>
<dbReference type="EMBL" id="GISG01178189">
    <property type="protein sequence ID" value="MBA4653262.1"/>
    <property type="molecule type" value="Transcribed_RNA"/>
</dbReference>
<comment type="similarity">
    <text evidence="2">Belongs to the plant LTP family.</text>
</comment>
<dbReference type="Gene3D" id="1.10.110.10">
    <property type="entry name" value="Plant lipid-transfer and hydrophobic proteins"/>
    <property type="match status" value="1"/>
</dbReference>
<evidence type="ECO:0000256" key="1">
    <source>
        <dbReference type="ARBA" id="ARBA00004609"/>
    </source>
</evidence>
<sequence>MANLGKIDQGMIILVILFGTSLWGGVEAQLNCASAIRSLSPCMSFSFGNTSNPSTSCCSQLASMAETLPTCICDVNFVGAQVLGLVLNRTLIQALPRACNVEAPALTDCNGLGSQNNTDGGSISYFDSEGFKLKTSMLLAIFLALGSYLISFATLSGYII</sequence>
<keyword evidence="9" id="KW-1133">Transmembrane helix</keyword>
<dbReference type="SMART" id="SM00499">
    <property type="entry name" value="AAI"/>
    <property type="match status" value="1"/>
</dbReference>
<feature type="domain" description="Bifunctional inhibitor/plant lipid transfer protein/seed storage helical" evidence="11">
    <location>
        <begin position="32"/>
        <end position="109"/>
    </location>
</feature>
<evidence type="ECO:0000313" key="12">
    <source>
        <dbReference type="EMBL" id="MBA4653262.1"/>
    </source>
</evidence>
<proteinExistence type="inferred from homology"/>
<feature type="transmembrane region" description="Helical" evidence="9">
    <location>
        <begin position="137"/>
        <end position="159"/>
    </location>
</feature>
<protein>
    <recommendedName>
        <fullName evidence="11">Bifunctional inhibitor/plant lipid transfer protein/seed storage helical domain-containing protein</fullName>
    </recommendedName>
</protein>
<feature type="chain" id="PRO_5028489190" description="Bifunctional inhibitor/plant lipid transfer protein/seed storage helical domain-containing protein" evidence="10">
    <location>
        <begin position="29"/>
        <end position="160"/>
    </location>
</feature>
<keyword evidence="5 10" id="KW-0732">Signal</keyword>
<reference evidence="12" key="1">
    <citation type="journal article" date="2013" name="J. Plant Res.">
        <title>Effect of fungi and light on seed germination of three Opuntia species from semiarid lands of central Mexico.</title>
        <authorList>
            <person name="Delgado-Sanchez P."/>
            <person name="Jimenez-Bremont J.F."/>
            <person name="Guerrero-Gonzalez Mde L."/>
            <person name="Flores J."/>
        </authorList>
    </citation>
    <scope>NUCLEOTIDE SEQUENCE</scope>
    <source>
        <tissue evidence="12">Cladode</tissue>
    </source>
</reference>
<keyword evidence="7" id="KW-0325">Glycoprotein</keyword>
<dbReference type="InterPro" id="IPR016140">
    <property type="entry name" value="Bifunc_inhib/LTP/seed_store"/>
</dbReference>
<dbReference type="GO" id="GO:0005886">
    <property type="term" value="C:plasma membrane"/>
    <property type="evidence" value="ECO:0007669"/>
    <property type="project" value="UniProtKB-SubCell"/>
</dbReference>
<comment type="subcellular location">
    <subcellularLocation>
        <location evidence="1">Cell membrane</location>
        <topology evidence="1">Lipid-anchor</topology>
        <topology evidence="1">GPI-anchor</topology>
    </subcellularLocation>
</comment>
<evidence type="ECO:0000256" key="4">
    <source>
        <dbReference type="ARBA" id="ARBA00022622"/>
    </source>
</evidence>
<keyword evidence="8" id="KW-0449">Lipoprotein</keyword>
<evidence type="ECO:0000256" key="3">
    <source>
        <dbReference type="ARBA" id="ARBA00022475"/>
    </source>
</evidence>
<keyword evidence="4" id="KW-0336">GPI-anchor</keyword>
<evidence type="ECO:0000256" key="10">
    <source>
        <dbReference type="SAM" id="SignalP"/>
    </source>
</evidence>
<evidence type="ECO:0000256" key="7">
    <source>
        <dbReference type="ARBA" id="ARBA00023180"/>
    </source>
</evidence>
<dbReference type="SUPFAM" id="SSF47699">
    <property type="entry name" value="Bifunctional inhibitor/lipid-transfer protein/seed storage 2S albumin"/>
    <property type="match status" value="1"/>
</dbReference>
<keyword evidence="9" id="KW-0812">Transmembrane</keyword>
<dbReference type="GO" id="GO:0098552">
    <property type="term" value="C:side of membrane"/>
    <property type="evidence" value="ECO:0007669"/>
    <property type="project" value="UniProtKB-KW"/>
</dbReference>
<dbReference type="CDD" id="cd00010">
    <property type="entry name" value="AAI_LTSS"/>
    <property type="match status" value="1"/>
</dbReference>
<keyword evidence="9" id="KW-0472">Membrane</keyword>
<feature type="signal peptide" evidence="10">
    <location>
        <begin position="1"/>
        <end position="28"/>
    </location>
</feature>
<dbReference type="AlphaFoldDB" id="A0A7C9DWY7"/>
<evidence type="ECO:0000256" key="6">
    <source>
        <dbReference type="ARBA" id="ARBA00023157"/>
    </source>
</evidence>